<evidence type="ECO:0000256" key="5">
    <source>
        <dbReference type="ARBA" id="ARBA00022741"/>
    </source>
</evidence>
<evidence type="ECO:0000259" key="10">
    <source>
        <dbReference type="PROSITE" id="PS50109"/>
    </source>
</evidence>
<dbReference type="Pfam" id="PF00512">
    <property type="entry name" value="HisKA"/>
    <property type="match status" value="1"/>
</dbReference>
<dbReference type="CDD" id="cd00130">
    <property type="entry name" value="PAS"/>
    <property type="match status" value="1"/>
</dbReference>
<dbReference type="InterPro" id="IPR013656">
    <property type="entry name" value="PAS_4"/>
</dbReference>
<organism evidence="14 15">
    <name type="scientific">Roseiconus lacunae</name>
    <dbReference type="NCBI Taxonomy" id="2605694"/>
    <lineage>
        <taxon>Bacteria</taxon>
        <taxon>Pseudomonadati</taxon>
        <taxon>Planctomycetota</taxon>
        <taxon>Planctomycetia</taxon>
        <taxon>Pirellulales</taxon>
        <taxon>Pirellulaceae</taxon>
        <taxon>Roseiconus</taxon>
    </lineage>
</organism>
<dbReference type="Gene3D" id="3.30.565.10">
    <property type="entry name" value="Histidine kinase-like ATPase, C-terminal domain"/>
    <property type="match status" value="1"/>
</dbReference>
<dbReference type="InterPro" id="IPR004358">
    <property type="entry name" value="Sig_transdc_His_kin-like_C"/>
</dbReference>
<feature type="domain" description="Response regulatory" evidence="11">
    <location>
        <begin position="6"/>
        <end position="119"/>
    </location>
</feature>
<dbReference type="Pfam" id="PF08448">
    <property type="entry name" value="PAS_4"/>
    <property type="match status" value="1"/>
</dbReference>
<accession>A0ABT7PDG1</accession>
<keyword evidence="4" id="KW-0808">Transferase</keyword>
<dbReference type="PROSITE" id="PS50110">
    <property type="entry name" value="RESPONSE_REGULATORY"/>
    <property type="match status" value="1"/>
</dbReference>
<feature type="modified residue" description="4-aspartylphosphate" evidence="9">
    <location>
        <position position="54"/>
    </location>
</feature>
<evidence type="ECO:0000259" key="11">
    <source>
        <dbReference type="PROSITE" id="PS50110"/>
    </source>
</evidence>
<dbReference type="PANTHER" id="PTHR43065:SF10">
    <property type="entry name" value="PEROXIDE STRESS-ACTIVATED HISTIDINE KINASE MAK3"/>
    <property type="match status" value="1"/>
</dbReference>
<dbReference type="SMART" id="SM00388">
    <property type="entry name" value="HisKA"/>
    <property type="match status" value="1"/>
</dbReference>
<dbReference type="InterPro" id="IPR003594">
    <property type="entry name" value="HATPase_dom"/>
</dbReference>
<evidence type="ECO:0000256" key="7">
    <source>
        <dbReference type="ARBA" id="ARBA00022840"/>
    </source>
</evidence>
<evidence type="ECO:0000313" key="14">
    <source>
        <dbReference type="EMBL" id="MDM4014378.1"/>
    </source>
</evidence>
<dbReference type="PROSITE" id="PS50109">
    <property type="entry name" value="HIS_KIN"/>
    <property type="match status" value="1"/>
</dbReference>
<dbReference type="NCBIfam" id="TIGR00229">
    <property type="entry name" value="sensory_box"/>
    <property type="match status" value="1"/>
</dbReference>
<dbReference type="Proteomes" id="UP001239462">
    <property type="component" value="Unassembled WGS sequence"/>
</dbReference>
<sequence length="485" mass="53587">MQDQLSILLVEDDEDTRVTLTDVLEIDGNDVLVASTISEAFRLIDEAVAIIILDRKLPDGPAERHIPTLRDLAPQADIVVVTGYADMDSTISAFRSGASDFLIKPINPEALRHTVCRILQSKRVELELRQEQQFADRVLSTAEAIVLVLDPEGKIVRFNPYFERLSGRKLDEVRGKEWFATFVPPQDHDLIQHVFSTTTTSGSSSGVINAIITSDGTERQIRWCNTTLEDSAGNLDGVLAVGVDVTDIIDAQEKIAQSERLAAIGQTMASLAHESRNALQRIQSGLELLELDIGDDPEATKDLQTVQRAATDLNSLLEEIRSFAAPIHLHRVQADCKDIYRRAWRNLESSRVGRTCELIEIDDREHHKTSLDAQRMEQVFRNLFENALAATNDPAQIHITLSQADNGDTVVSVSDNGPGLTRDQAHRIFEPFYTTKTRGTGLGMAIVKRIIDAHGGDIIVAHRNSPIGGASFQMTITPENTSNGF</sequence>
<evidence type="ECO:0000256" key="4">
    <source>
        <dbReference type="ARBA" id="ARBA00022679"/>
    </source>
</evidence>
<evidence type="ECO:0000256" key="2">
    <source>
        <dbReference type="ARBA" id="ARBA00012438"/>
    </source>
</evidence>
<dbReference type="SUPFAM" id="SSF52172">
    <property type="entry name" value="CheY-like"/>
    <property type="match status" value="1"/>
</dbReference>
<dbReference type="Pfam" id="PF02518">
    <property type="entry name" value="HATPase_c"/>
    <property type="match status" value="1"/>
</dbReference>
<comment type="catalytic activity">
    <reaction evidence="1">
        <text>ATP + protein L-histidine = ADP + protein N-phospho-L-histidine.</text>
        <dbReference type="EC" id="2.7.13.3"/>
    </reaction>
</comment>
<dbReference type="SUPFAM" id="SSF47384">
    <property type="entry name" value="Homodimeric domain of signal transducing histidine kinase"/>
    <property type="match status" value="1"/>
</dbReference>
<keyword evidence="3 9" id="KW-0597">Phosphoprotein</keyword>
<feature type="domain" description="PAS" evidence="12">
    <location>
        <begin position="131"/>
        <end position="202"/>
    </location>
</feature>
<dbReference type="PRINTS" id="PR00344">
    <property type="entry name" value="BCTRLSENSOR"/>
</dbReference>
<evidence type="ECO:0000313" key="15">
    <source>
        <dbReference type="Proteomes" id="UP001239462"/>
    </source>
</evidence>
<evidence type="ECO:0000259" key="13">
    <source>
        <dbReference type="PROSITE" id="PS50113"/>
    </source>
</evidence>
<dbReference type="InterPro" id="IPR000700">
    <property type="entry name" value="PAS-assoc_C"/>
</dbReference>
<dbReference type="InterPro" id="IPR003661">
    <property type="entry name" value="HisK_dim/P_dom"/>
</dbReference>
<proteinExistence type="predicted"/>
<dbReference type="InterPro" id="IPR036097">
    <property type="entry name" value="HisK_dim/P_sf"/>
</dbReference>
<feature type="domain" description="Histidine kinase" evidence="10">
    <location>
        <begin position="270"/>
        <end position="480"/>
    </location>
</feature>
<evidence type="ECO:0000256" key="6">
    <source>
        <dbReference type="ARBA" id="ARBA00022777"/>
    </source>
</evidence>
<dbReference type="PROSITE" id="PS50112">
    <property type="entry name" value="PAS"/>
    <property type="match status" value="1"/>
</dbReference>
<dbReference type="RefSeq" id="WP_289162145.1">
    <property type="nucleotide sequence ID" value="NZ_JASZZN010000002.1"/>
</dbReference>
<dbReference type="InterPro" id="IPR011006">
    <property type="entry name" value="CheY-like_superfamily"/>
</dbReference>
<dbReference type="SMART" id="SM00091">
    <property type="entry name" value="PAS"/>
    <property type="match status" value="1"/>
</dbReference>
<reference evidence="14 15" key="1">
    <citation type="submission" date="2023-06" db="EMBL/GenBank/DDBJ databases">
        <title>Roseiconus lacunae JC819 isolated from Gulf of Mannar region, Tamil Nadu.</title>
        <authorList>
            <person name="Pk S."/>
            <person name="Ch S."/>
            <person name="Ch V.R."/>
        </authorList>
    </citation>
    <scope>NUCLEOTIDE SEQUENCE [LARGE SCALE GENOMIC DNA]</scope>
    <source>
        <strain evidence="14 15">JC819</strain>
    </source>
</reference>
<dbReference type="InterPro" id="IPR005467">
    <property type="entry name" value="His_kinase_dom"/>
</dbReference>
<dbReference type="Pfam" id="PF00072">
    <property type="entry name" value="Response_reg"/>
    <property type="match status" value="1"/>
</dbReference>
<dbReference type="Gene3D" id="1.10.287.130">
    <property type="match status" value="1"/>
</dbReference>
<dbReference type="InterPro" id="IPR001789">
    <property type="entry name" value="Sig_transdc_resp-reg_receiver"/>
</dbReference>
<keyword evidence="15" id="KW-1185">Reference proteome</keyword>
<dbReference type="Gene3D" id="3.30.450.20">
    <property type="entry name" value="PAS domain"/>
    <property type="match status" value="1"/>
</dbReference>
<dbReference type="InterPro" id="IPR035965">
    <property type="entry name" value="PAS-like_dom_sf"/>
</dbReference>
<evidence type="ECO:0000259" key="12">
    <source>
        <dbReference type="PROSITE" id="PS50112"/>
    </source>
</evidence>
<keyword evidence="6" id="KW-0418">Kinase</keyword>
<evidence type="ECO:0000256" key="8">
    <source>
        <dbReference type="ARBA" id="ARBA00023012"/>
    </source>
</evidence>
<keyword evidence="7 14" id="KW-0067">ATP-binding</keyword>
<evidence type="ECO:0000256" key="9">
    <source>
        <dbReference type="PROSITE-ProRule" id="PRU00169"/>
    </source>
</evidence>
<dbReference type="Gene3D" id="3.40.50.2300">
    <property type="match status" value="1"/>
</dbReference>
<feature type="domain" description="PAC" evidence="13">
    <location>
        <begin position="205"/>
        <end position="257"/>
    </location>
</feature>
<evidence type="ECO:0000256" key="1">
    <source>
        <dbReference type="ARBA" id="ARBA00000085"/>
    </source>
</evidence>
<dbReference type="SUPFAM" id="SSF55874">
    <property type="entry name" value="ATPase domain of HSP90 chaperone/DNA topoisomerase II/histidine kinase"/>
    <property type="match status" value="1"/>
</dbReference>
<dbReference type="SMART" id="SM00448">
    <property type="entry name" value="REC"/>
    <property type="match status" value="1"/>
</dbReference>
<dbReference type="GO" id="GO:0005524">
    <property type="term" value="F:ATP binding"/>
    <property type="evidence" value="ECO:0007669"/>
    <property type="project" value="UniProtKB-KW"/>
</dbReference>
<dbReference type="PANTHER" id="PTHR43065">
    <property type="entry name" value="SENSOR HISTIDINE KINASE"/>
    <property type="match status" value="1"/>
</dbReference>
<dbReference type="CDD" id="cd00082">
    <property type="entry name" value="HisKA"/>
    <property type="match status" value="1"/>
</dbReference>
<dbReference type="InterPro" id="IPR000014">
    <property type="entry name" value="PAS"/>
</dbReference>
<dbReference type="PROSITE" id="PS50113">
    <property type="entry name" value="PAC"/>
    <property type="match status" value="1"/>
</dbReference>
<keyword evidence="5" id="KW-0547">Nucleotide-binding</keyword>
<dbReference type="EMBL" id="JASZZN010000002">
    <property type="protein sequence ID" value="MDM4014378.1"/>
    <property type="molecule type" value="Genomic_DNA"/>
</dbReference>
<dbReference type="InterPro" id="IPR036890">
    <property type="entry name" value="HATPase_C_sf"/>
</dbReference>
<dbReference type="SUPFAM" id="SSF55785">
    <property type="entry name" value="PYP-like sensor domain (PAS domain)"/>
    <property type="match status" value="1"/>
</dbReference>
<keyword evidence="8" id="KW-0902">Two-component regulatory system</keyword>
<evidence type="ECO:0000256" key="3">
    <source>
        <dbReference type="ARBA" id="ARBA00022553"/>
    </source>
</evidence>
<name>A0ABT7PDG1_9BACT</name>
<dbReference type="SMART" id="SM00387">
    <property type="entry name" value="HATPase_c"/>
    <property type="match status" value="1"/>
</dbReference>
<protein>
    <recommendedName>
        <fullName evidence="2">histidine kinase</fullName>
        <ecNumber evidence="2">2.7.13.3</ecNumber>
    </recommendedName>
</protein>
<dbReference type="CDD" id="cd00075">
    <property type="entry name" value="HATPase"/>
    <property type="match status" value="1"/>
</dbReference>
<gene>
    <name evidence="14" type="ORF">QTN89_02970</name>
</gene>
<comment type="caution">
    <text evidence="14">The sequence shown here is derived from an EMBL/GenBank/DDBJ whole genome shotgun (WGS) entry which is preliminary data.</text>
</comment>
<dbReference type="EC" id="2.7.13.3" evidence="2"/>